<feature type="domain" description="SWIM-type" evidence="3">
    <location>
        <begin position="340"/>
        <end position="377"/>
    </location>
</feature>
<dbReference type="InParanoid" id="A0A5N4A066"/>
<evidence type="ECO:0000313" key="5">
    <source>
        <dbReference type="Proteomes" id="UP000327044"/>
    </source>
</evidence>
<dbReference type="Pfam" id="PF10551">
    <property type="entry name" value="MULE"/>
    <property type="match status" value="1"/>
</dbReference>
<keyword evidence="1" id="KW-0862">Zinc</keyword>
<evidence type="ECO:0000259" key="3">
    <source>
        <dbReference type="PROSITE" id="PS50966"/>
    </source>
</evidence>
<feature type="non-terminal residue" evidence="4">
    <location>
        <position position="1"/>
    </location>
</feature>
<dbReference type="AlphaFoldDB" id="A0A5N4A066"/>
<sequence length="409" mass="47367">FKIDVDDADFLKQDLKIVLSTKRLLKLLGEVDKVQADATYKLVWQGYPVLIVGTSDICRKFHPLAVAVCFGEAEADFAFIFQAMKQSYMNIHQMIWKPNVLLADASVAITNGFKSVFGTPARRLQCFFHVLKNVDSVIRGITEKTEIGRDLHALQLCIDDEVFIIAENLFLKKWESKNVTNHQAIKDFINYFKKTWLGINRFWYEGACARFPSTNNGLESINATIKKEHTLRERLPVGQFMEALRTSLVEKWSYERNPENPNYKPFFSTIKLTTKLWTDAYQWVKLKPKMFEEKSNEKTIYYTKSTNATEVLNQEEMQTWKNTYLKWECFDDFRKSQTVLKLACYSENEELVSQCTCSRFLKEYICEHSLGLLVILGKAKVPIEAKSVPLGQKRKRGRPTTAKKALIIQ</sequence>
<accession>A0A5N4A066</accession>
<gene>
    <name evidence="4" type="ORF">PPYR_14849</name>
</gene>
<comment type="caution">
    <text evidence="4">The sequence shown here is derived from an EMBL/GenBank/DDBJ whole genome shotgun (WGS) entry which is preliminary data.</text>
</comment>
<protein>
    <recommendedName>
        <fullName evidence="3">SWIM-type domain-containing protein</fullName>
    </recommendedName>
</protein>
<proteinExistence type="predicted"/>
<organism evidence="4 5">
    <name type="scientific">Photinus pyralis</name>
    <name type="common">Common eastern firefly</name>
    <name type="synonym">Lampyris pyralis</name>
    <dbReference type="NCBI Taxonomy" id="7054"/>
    <lineage>
        <taxon>Eukaryota</taxon>
        <taxon>Metazoa</taxon>
        <taxon>Ecdysozoa</taxon>
        <taxon>Arthropoda</taxon>
        <taxon>Hexapoda</taxon>
        <taxon>Insecta</taxon>
        <taxon>Pterygota</taxon>
        <taxon>Neoptera</taxon>
        <taxon>Endopterygota</taxon>
        <taxon>Coleoptera</taxon>
        <taxon>Polyphaga</taxon>
        <taxon>Elateriformia</taxon>
        <taxon>Elateroidea</taxon>
        <taxon>Lampyridae</taxon>
        <taxon>Lampyrinae</taxon>
        <taxon>Photinus</taxon>
    </lineage>
</organism>
<evidence type="ECO:0000313" key="4">
    <source>
        <dbReference type="EMBL" id="KAB0790703.1"/>
    </source>
</evidence>
<evidence type="ECO:0000256" key="1">
    <source>
        <dbReference type="PROSITE-ProRule" id="PRU00325"/>
    </source>
</evidence>
<reference evidence="4 5" key="1">
    <citation type="journal article" date="2018" name="Elife">
        <title>Firefly genomes illuminate parallel origins of bioluminescence in beetles.</title>
        <authorList>
            <person name="Fallon T.R."/>
            <person name="Lower S.E."/>
            <person name="Chang C.H."/>
            <person name="Bessho-Uehara M."/>
            <person name="Martin G.J."/>
            <person name="Bewick A.J."/>
            <person name="Behringer M."/>
            <person name="Debat H.J."/>
            <person name="Wong I."/>
            <person name="Day J.C."/>
            <person name="Suvorov A."/>
            <person name="Silva C.J."/>
            <person name="Stanger-Hall K.F."/>
            <person name="Hall D.W."/>
            <person name="Schmitz R.J."/>
            <person name="Nelson D.R."/>
            <person name="Lewis S.M."/>
            <person name="Shigenobu S."/>
            <person name="Bybee S.M."/>
            <person name="Larracuente A.M."/>
            <person name="Oba Y."/>
            <person name="Weng J.K."/>
        </authorList>
    </citation>
    <scope>NUCLEOTIDE SEQUENCE [LARGE SCALE GENOMIC DNA]</scope>
    <source>
        <strain evidence="4">1611_PpyrPB1</strain>
        <tissue evidence="4">Whole body</tissue>
    </source>
</reference>
<dbReference type="PANTHER" id="PTHR33977">
    <property type="entry name" value="ZINC ION BINDING PROTEIN"/>
    <property type="match status" value="1"/>
</dbReference>
<name>A0A5N4A066_PHOPY</name>
<dbReference type="Proteomes" id="UP000327044">
    <property type="component" value="Unassembled WGS sequence"/>
</dbReference>
<keyword evidence="5" id="KW-1185">Reference proteome</keyword>
<evidence type="ECO:0000256" key="2">
    <source>
        <dbReference type="SAM" id="MobiDB-lite"/>
    </source>
</evidence>
<keyword evidence="1" id="KW-0863">Zinc-finger</keyword>
<dbReference type="InterPro" id="IPR007527">
    <property type="entry name" value="Znf_SWIM"/>
</dbReference>
<dbReference type="GO" id="GO:0008270">
    <property type="term" value="F:zinc ion binding"/>
    <property type="evidence" value="ECO:0007669"/>
    <property type="project" value="UniProtKB-KW"/>
</dbReference>
<dbReference type="PROSITE" id="PS50966">
    <property type="entry name" value="ZF_SWIM"/>
    <property type="match status" value="1"/>
</dbReference>
<feature type="region of interest" description="Disordered" evidence="2">
    <location>
        <begin position="390"/>
        <end position="409"/>
    </location>
</feature>
<dbReference type="PANTHER" id="PTHR33977:SF1">
    <property type="entry name" value="ZINC ION BINDING PROTEIN"/>
    <property type="match status" value="1"/>
</dbReference>
<dbReference type="InterPro" id="IPR018289">
    <property type="entry name" value="MULE_transposase_dom"/>
</dbReference>
<keyword evidence="1" id="KW-0479">Metal-binding</keyword>
<dbReference type="EMBL" id="VVIM01000876">
    <property type="protein sequence ID" value="KAB0790703.1"/>
    <property type="molecule type" value="Genomic_DNA"/>
</dbReference>